<dbReference type="EMBL" id="JAIZAY010000007">
    <property type="protein sequence ID" value="KAJ8038921.1"/>
    <property type="molecule type" value="Genomic_DNA"/>
</dbReference>
<evidence type="ECO:0000313" key="1">
    <source>
        <dbReference type="EMBL" id="KAJ8038921.1"/>
    </source>
</evidence>
<gene>
    <name evidence="1" type="ORF">HOLleu_16482</name>
</gene>
<protein>
    <submittedName>
        <fullName evidence="1">Uncharacterized protein</fullName>
    </submittedName>
</protein>
<evidence type="ECO:0000313" key="2">
    <source>
        <dbReference type="Proteomes" id="UP001152320"/>
    </source>
</evidence>
<dbReference type="AlphaFoldDB" id="A0A9Q1C585"/>
<organism evidence="1 2">
    <name type="scientific">Holothuria leucospilota</name>
    <name type="common">Black long sea cucumber</name>
    <name type="synonym">Mertensiothuria leucospilota</name>
    <dbReference type="NCBI Taxonomy" id="206669"/>
    <lineage>
        <taxon>Eukaryota</taxon>
        <taxon>Metazoa</taxon>
        <taxon>Echinodermata</taxon>
        <taxon>Eleutherozoa</taxon>
        <taxon>Echinozoa</taxon>
        <taxon>Holothuroidea</taxon>
        <taxon>Aspidochirotacea</taxon>
        <taxon>Aspidochirotida</taxon>
        <taxon>Holothuriidae</taxon>
        <taxon>Holothuria</taxon>
    </lineage>
</organism>
<sequence length="55" mass="5928">MPLLFSIASYSGMGPLLLTEVQGLVSRPNCCFRVTGKDVCIINFSVHALQDAVQS</sequence>
<name>A0A9Q1C585_HOLLE</name>
<proteinExistence type="predicted"/>
<reference evidence="1" key="1">
    <citation type="submission" date="2021-10" db="EMBL/GenBank/DDBJ databases">
        <title>Tropical sea cucumber genome reveals ecological adaptation and Cuvierian tubules defense mechanism.</title>
        <authorList>
            <person name="Chen T."/>
        </authorList>
    </citation>
    <scope>NUCLEOTIDE SEQUENCE</scope>
    <source>
        <strain evidence="1">Nanhai2018</strain>
        <tissue evidence="1">Muscle</tissue>
    </source>
</reference>
<comment type="caution">
    <text evidence="1">The sequence shown here is derived from an EMBL/GenBank/DDBJ whole genome shotgun (WGS) entry which is preliminary data.</text>
</comment>
<dbReference type="Proteomes" id="UP001152320">
    <property type="component" value="Chromosome 7"/>
</dbReference>
<accession>A0A9Q1C585</accession>
<keyword evidence="2" id="KW-1185">Reference proteome</keyword>